<dbReference type="PANTHER" id="PTHR47933">
    <property type="entry name" value="PENTATRICOPEPTIDE REPEAT-CONTAINING PROTEIN 1, MITOCHONDRIAL"/>
    <property type="match status" value="1"/>
</dbReference>
<evidence type="ECO:0008006" key="7">
    <source>
        <dbReference type="Google" id="ProtNLM"/>
    </source>
</evidence>
<dbReference type="InterPro" id="IPR002885">
    <property type="entry name" value="PPR_rpt"/>
</dbReference>
<dbReference type="InterPro" id="IPR011990">
    <property type="entry name" value="TPR-like_helical_dom_sf"/>
</dbReference>
<evidence type="ECO:0000256" key="3">
    <source>
        <dbReference type="PROSITE-ProRule" id="PRU00708"/>
    </source>
</evidence>
<name>A0ABU6RBW6_9FABA</name>
<accession>A0ABU6RBW6</accession>
<evidence type="ECO:0000313" key="6">
    <source>
        <dbReference type="Proteomes" id="UP001341840"/>
    </source>
</evidence>
<dbReference type="Gene3D" id="1.25.40.10">
    <property type="entry name" value="Tetratricopeptide repeat domain"/>
    <property type="match status" value="3"/>
</dbReference>
<sequence length="528" mass="60207">MVRHNGRAWRLGELKLRLQGGNNVGMEGSKNGRSVAATTTVMSSTRKRPYPYPEEPSESEPNHRRTKPFPSYLDSPGSLSPTVKTLCHIIATTPSHSIEQSLHDSSLSVTSSDVEQVLKLSYAFPAQAVKFFRWSGRHHLSDCHSPYSWNLVVDLLGKNRFFDAMWDAIKSMKKERLLSLATFASVFSSYVAAGRVQDAVMTFEVMGNYGCVNDVVALNSLLSAVCRDARTLDANEFFQMAKKLVRPDADSYAILMEGWEREGNVNSAKETFAEMVIEVGWNPANVPAHDSLLCTLIRGEYGIREAIKFFDSMRDRKCYPGMRFFKVALDECVKDHDVRTAEYFWEVLVGKARLKPNTQLYNSMIALYCYHNDMDAARRLFDEMIFNGAFPDSFTYNLLFRFLIKGRKLREAGVVFAEMVKNECVPDQPNCEQAVRIYINDGDAFMAMKVWKCMADNYQEDLKDTANLLILGLCDLNRVPEAVKYAEDMIERGIKLTSSTLSKLKQSLVKERKEFVYEELLRKWKRSH</sequence>
<dbReference type="EMBL" id="JASCZI010030339">
    <property type="protein sequence ID" value="MED6121520.1"/>
    <property type="molecule type" value="Genomic_DNA"/>
</dbReference>
<evidence type="ECO:0000256" key="1">
    <source>
        <dbReference type="ARBA" id="ARBA00007626"/>
    </source>
</evidence>
<protein>
    <recommendedName>
        <fullName evidence="7">Pentatricopeptide repeat-containing protein</fullName>
    </recommendedName>
</protein>
<dbReference type="Proteomes" id="UP001341840">
    <property type="component" value="Unassembled WGS sequence"/>
</dbReference>
<organism evidence="5 6">
    <name type="scientific">Stylosanthes scabra</name>
    <dbReference type="NCBI Taxonomy" id="79078"/>
    <lineage>
        <taxon>Eukaryota</taxon>
        <taxon>Viridiplantae</taxon>
        <taxon>Streptophyta</taxon>
        <taxon>Embryophyta</taxon>
        <taxon>Tracheophyta</taxon>
        <taxon>Spermatophyta</taxon>
        <taxon>Magnoliopsida</taxon>
        <taxon>eudicotyledons</taxon>
        <taxon>Gunneridae</taxon>
        <taxon>Pentapetalae</taxon>
        <taxon>rosids</taxon>
        <taxon>fabids</taxon>
        <taxon>Fabales</taxon>
        <taxon>Fabaceae</taxon>
        <taxon>Papilionoideae</taxon>
        <taxon>50 kb inversion clade</taxon>
        <taxon>dalbergioids sensu lato</taxon>
        <taxon>Dalbergieae</taxon>
        <taxon>Pterocarpus clade</taxon>
        <taxon>Stylosanthes</taxon>
    </lineage>
</organism>
<comment type="similarity">
    <text evidence="1">Belongs to the PPR family. P subfamily.</text>
</comment>
<feature type="region of interest" description="Disordered" evidence="4">
    <location>
        <begin position="20"/>
        <end position="76"/>
    </location>
</feature>
<feature type="compositionally biased region" description="Low complexity" evidence="4">
    <location>
        <begin position="34"/>
        <end position="44"/>
    </location>
</feature>
<gene>
    <name evidence="5" type="ORF">PIB30_030949</name>
</gene>
<proteinExistence type="inferred from homology"/>
<feature type="repeat" description="PPR" evidence="3">
    <location>
        <begin position="357"/>
        <end position="391"/>
    </location>
</feature>
<dbReference type="PROSITE" id="PS51375">
    <property type="entry name" value="PPR"/>
    <property type="match status" value="3"/>
</dbReference>
<feature type="repeat" description="PPR" evidence="3">
    <location>
        <begin position="392"/>
        <end position="426"/>
    </location>
</feature>
<evidence type="ECO:0000256" key="2">
    <source>
        <dbReference type="ARBA" id="ARBA00022737"/>
    </source>
</evidence>
<dbReference type="Pfam" id="PF13041">
    <property type="entry name" value="PPR_2"/>
    <property type="match status" value="1"/>
</dbReference>
<keyword evidence="2" id="KW-0677">Repeat</keyword>
<dbReference type="NCBIfam" id="TIGR00756">
    <property type="entry name" value="PPR"/>
    <property type="match status" value="3"/>
</dbReference>
<dbReference type="PANTHER" id="PTHR47933:SF14">
    <property type="entry name" value="PENTATRICOPEPTIDE REPEAT (PPR) SUPERFAMILY PROTEIN"/>
    <property type="match status" value="1"/>
</dbReference>
<comment type="caution">
    <text evidence="5">The sequence shown here is derived from an EMBL/GenBank/DDBJ whole genome shotgun (WGS) entry which is preliminary data.</text>
</comment>
<feature type="repeat" description="PPR" evidence="3">
    <location>
        <begin position="248"/>
        <end position="283"/>
    </location>
</feature>
<evidence type="ECO:0000256" key="4">
    <source>
        <dbReference type="SAM" id="MobiDB-lite"/>
    </source>
</evidence>
<dbReference type="Pfam" id="PF01535">
    <property type="entry name" value="PPR"/>
    <property type="match status" value="3"/>
</dbReference>
<dbReference type="InterPro" id="IPR051240">
    <property type="entry name" value="Mito_RNA-Proc/Resp"/>
</dbReference>
<evidence type="ECO:0000313" key="5">
    <source>
        <dbReference type="EMBL" id="MED6121520.1"/>
    </source>
</evidence>
<keyword evidence="6" id="KW-1185">Reference proteome</keyword>
<reference evidence="5 6" key="1">
    <citation type="journal article" date="2023" name="Plants (Basel)">
        <title>Bridging the Gap: Combining Genomics and Transcriptomics Approaches to Understand Stylosanthes scabra, an Orphan Legume from the Brazilian Caatinga.</title>
        <authorList>
            <person name="Ferreira-Neto J.R.C."/>
            <person name="da Silva M.D."/>
            <person name="Binneck E."/>
            <person name="de Melo N.F."/>
            <person name="da Silva R.H."/>
            <person name="de Melo A.L.T.M."/>
            <person name="Pandolfi V."/>
            <person name="Bustamante F.O."/>
            <person name="Brasileiro-Vidal A.C."/>
            <person name="Benko-Iseppon A.M."/>
        </authorList>
    </citation>
    <scope>NUCLEOTIDE SEQUENCE [LARGE SCALE GENOMIC DNA]</scope>
    <source>
        <tissue evidence="5">Leaves</tissue>
    </source>
</reference>